<accession>A0A8H3V4D1</accession>
<dbReference type="Proteomes" id="UP000447873">
    <property type="component" value="Unassembled WGS sequence"/>
</dbReference>
<reference evidence="2 3" key="1">
    <citation type="submission" date="2018-12" db="EMBL/GenBank/DDBJ databases">
        <title>Venturia inaequalis Genome Resource.</title>
        <authorList>
            <person name="Lichtner F.J."/>
        </authorList>
    </citation>
    <scope>NUCLEOTIDE SEQUENCE [LARGE SCALE GENOMIC DNA]</scope>
    <source>
        <strain evidence="2 3">120213</strain>
    </source>
</reference>
<dbReference type="AlphaFoldDB" id="A0A8H3V4D1"/>
<evidence type="ECO:0000313" key="2">
    <source>
        <dbReference type="EMBL" id="KAE9982244.1"/>
    </source>
</evidence>
<comment type="caution">
    <text evidence="2">The sequence shown here is derived from an EMBL/GenBank/DDBJ whole genome shotgun (WGS) entry which is preliminary data.</text>
</comment>
<protein>
    <submittedName>
        <fullName evidence="2">Uncharacterized protein</fullName>
    </submittedName>
</protein>
<evidence type="ECO:0000313" key="3">
    <source>
        <dbReference type="Proteomes" id="UP000447873"/>
    </source>
</evidence>
<gene>
    <name evidence="2" type="ORF">EG328_011040</name>
</gene>
<organism evidence="2 3">
    <name type="scientific">Venturia inaequalis</name>
    <name type="common">Apple scab fungus</name>
    <dbReference type="NCBI Taxonomy" id="5025"/>
    <lineage>
        <taxon>Eukaryota</taxon>
        <taxon>Fungi</taxon>
        <taxon>Dikarya</taxon>
        <taxon>Ascomycota</taxon>
        <taxon>Pezizomycotina</taxon>
        <taxon>Dothideomycetes</taxon>
        <taxon>Pleosporomycetidae</taxon>
        <taxon>Venturiales</taxon>
        <taxon>Venturiaceae</taxon>
        <taxon>Venturia</taxon>
    </lineage>
</organism>
<name>A0A8H3V4D1_VENIN</name>
<feature type="signal peptide" evidence="1">
    <location>
        <begin position="1"/>
        <end position="22"/>
    </location>
</feature>
<evidence type="ECO:0000256" key="1">
    <source>
        <dbReference type="SAM" id="SignalP"/>
    </source>
</evidence>
<keyword evidence="1" id="KW-0732">Signal</keyword>
<sequence length="53" mass="5558">MLFNTASIIATLSVLLIATTNAAPNPAANPDPNQDGTLRECYAFEVMCNANCA</sequence>
<dbReference type="EMBL" id="WNWS01000078">
    <property type="protein sequence ID" value="KAE9982244.1"/>
    <property type="molecule type" value="Genomic_DNA"/>
</dbReference>
<proteinExistence type="predicted"/>
<feature type="chain" id="PRO_5034048611" evidence="1">
    <location>
        <begin position="23"/>
        <end position="53"/>
    </location>
</feature>